<name>A0A6J5T837_9CAUD</name>
<sequence>MARIDRYDFPVANAINPLTKKPIYGDPLSIVGAVAGPLIGGLMAPDTPQAQQAPGFTPYGVSTGYGTSKFDTTGKTAGYTLTPEMQAFRDKYYGAATAAMPTAGQTAYANQVRDYGQGVFNQAAGMNTDQMTQDYYNKQLALLEPGRAQESSNLSDKMFGTGRTGLGVGMGQGYVNPQQYALAQAREQANAGLALTAEDRARSIQNNQLTQGLNLYGLGTSMATSPYDTANQLFGYGSNIENLGMGALNTGSNIGTMSAQAGAQAAGVNNAANQQSYLNNLSQANAYGNAAQQAIGGFGKLYSANTSTPYIPGVYDVLGASNYQPVGGPGIKF</sequence>
<protein>
    <submittedName>
        <fullName evidence="1">Uncharacterized protein</fullName>
    </submittedName>
</protein>
<dbReference type="EMBL" id="LR797818">
    <property type="protein sequence ID" value="CAB4240819.1"/>
    <property type="molecule type" value="Genomic_DNA"/>
</dbReference>
<organism evidence="1">
    <name type="scientific">uncultured Caudovirales phage</name>
    <dbReference type="NCBI Taxonomy" id="2100421"/>
    <lineage>
        <taxon>Viruses</taxon>
        <taxon>Duplodnaviria</taxon>
        <taxon>Heunggongvirae</taxon>
        <taxon>Uroviricota</taxon>
        <taxon>Caudoviricetes</taxon>
        <taxon>Peduoviridae</taxon>
        <taxon>Maltschvirus</taxon>
        <taxon>Maltschvirus maltsch</taxon>
    </lineage>
</organism>
<proteinExistence type="predicted"/>
<reference evidence="1" key="1">
    <citation type="submission" date="2020-05" db="EMBL/GenBank/DDBJ databases">
        <authorList>
            <person name="Chiriac C."/>
            <person name="Salcher M."/>
            <person name="Ghai R."/>
            <person name="Kavagutti S V."/>
        </authorList>
    </citation>
    <scope>NUCLEOTIDE SEQUENCE</scope>
</reference>
<evidence type="ECO:0000313" key="1">
    <source>
        <dbReference type="EMBL" id="CAB4240819.1"/>
    </source>
</evidence>
<gene>
    <name evidence="1" type="ORF">UFOVP22_11</name>
</gene>
<accession>A0A6J5T837</accession>